<name>A0A9C7PWI3_9RHOD</name>
<dbReference type="AlphaFoldDB" id="A0A9C7PWI3"/>
<dbReference type="Pfam" id="PF04802">
    <property type="entry name" value="PP4R3"/>
    <property type="match status" value="1"/>
</dbReference>
<reference evidence="4" key="1">
    <citation type="journal article" date="2022" name="Proc. Natl. Acad. Sci. U.S.A.">
        <title>Life cycle and functional genomics of the unicellular red alga Galdieria for elucidating algal and plant evolution and industrial use.</title>
        <authorList>
            <person name="Hirooka S."/>
            <person name="Itabashi T."/>
            <person name="Ichinose T.M."/>
            <person name="Onuma R."/>
            <person name="Fujiwara T."/>
            <person name="Yamashita S."/>
            <person name="Jong L.W."/>
            <person name="Tomita R."/>
            <person name="Iwane A.H."/>
            <person name="Miyagishima S.Y."/>
        </authorList>
    </citation>
    <scope>NUCLEOTIDE SEQUENCE</scope>
    <source>
        <strain evidence="4">NBRC 102759</strain>
    </source>
</reference>
<dbReference type="InterPro" id="IPR006887">
    <property type="entry name" value="P4R3-like_central_dom"/>
</dbReference>
<evidence type="ECO:0000256" key="2">
    <source>
        <dbReference type="ARBA" id="ARBA00023242"/>
    </source>
</evidence>
<evidence type="ECO:0000313" key="4">
    <source>
        <dbReference type="EMBL" id="GJQ11856.1"/>
    </source>
</evidence>
<dbReference type="GO" id="GO:0072542">
    <property type="term" value="F:protein phosphatase activator activity"/>
    <property type="evidence" value="ECO:0007669"/>
    <property type="project" value="TreeGrafter"/>
</dbReference>
<evidence type="ECO:0000313" key="5">
    <source>
        <dbReference type="Proteomes" id="UP001061958"/>
    </source>
</evidence>
<comment type="subcellular location">
    <subcellularLocation>
        <location evidence="1">Nucleus</location>
    </subcellularLocation>
</comment>
<dbReference type="PANTHER" id="PTHR23318:SF0">
    <property type="entry name" value="SERINE_THREONINE-PROTEIN PHOSPHATASE 4 REGULATORY SUBUNIT 3"/>
    <property type="match status" value="1"/>
</dbReference>
<proteinExistence type="predicted"/>
<keyword evidence="2" id="KW-0539">Nucleus</keyword>
<dbReference type="EMBL" id="BQMJ01000028">
    <property type="protein sequence ID" value="GJQ11856.1"/>
    <property type="molecule type" value="Genomic_DNA"/>
</dbReference>
<dbReference type="Proteomes" id="UP001061958">
    <property type="component" value="Unassembled WGS sequence"/>
</dbReference>
<sequence>MEKQWLQKITVFHATLLDISSECSQRPGVEVYLSIFETVETGYYLEVSEKRSTERVLLCTYLDKKEYIWNLESHTITCFRSTLPSEQSQQAPLKERDLEETRIQGCRKSEVSEEWRDCHTLERFSLHFESEAEAKRFWSLVNNSSSSEKEQLIDCHSEGLSTEKEFHLDSLASQQTDWVHERTKREDGFQHHTNTDDDIFLLEKAPESKDYSEPVLANDNTEDSSILFTEPDLSKLDSIELLLKKTCFDKKEQFLNSLKENPSILEKFIYLFHVCEDLKLLSKLKKLSNIIYSILISGNSSILELLLSDSYYYDIIGILEYRHSDFSVPVQKAGEKRVVSHRVKLRKYLRKLMNIEDLVSFHDTQVAERVRLNQRLMFLKQNFFPLLSEDRVLTVLNSVMFFNNLDIINYFRSSPESLDGLFETLKSLQLDDKEQKKQQQMYPCAILRFIYELCDLCKSQQQHNQQNKERFFGIFRVDDLFAICSKFLTHSRNFEERFFCANIILILLTSFSSPVREYILKHVDLFKAIVIALKREDDFALSSTLSDIICMLIDPDTTKDFLQNDEFLDLFYEDIITDLLAAFDSLEDSESQEDSHLSTIYSNAPFGNSFILAACHSCNILSHCVANHGYRPKYTIWRLNALSKACRLFRYQDTCISLYPLRLVRYCIGQRDEFYNRYIVKENILDLVFRGTRRCASRKNILYCSLLEMLSFIEKSGMTLLMQSIGKHPLLYSIFGDIPLVRKYQALVDKSKENSSQETSSVLGKRRTAEVDAEDRYFEENDEDNLSNGQVEWNVDRDLILPRGSKDAEEESSVFLHLSESKDQLISSPKVHKRRAPIVSLGKWGSTRPLVDYSWAEDEEPTQSSHAE</sequence>
<comment type="caution">
    <text evidence="4">The sequence shown here is derived from an EMBL/GenBank/DDBJ whole genome shotgun (WGS) entry which is preliminary data.</text>
</comment>
<dbReference type="InterPro" id="IPR051137">
    <property type="entry name" value="PP4R3-like"/>
</dbReference>
<accession>A0A9C7PWI3</accession>
<evidence type="ECO:0000256" key="1">
    <source>
        <dbReference type="ARBA" id="ARBA00004123"/>
    </source>
</evidence>
<dbReference type="GO" id="GO:0030289">
    <property type="term" value="C:protein phosphatase 4 complex"/>
    <property type="evidence" value="ECO:0007669"/>
    <property type="project" value="TreeGrafter"/>
</dbReference>
<reference evidence="4" key="2">
    <citation type="submission" date="2022-01" db="EMBL/GenBank/DDBJ databases">
        <authorList>
            <person name="Hirooka S."/>
            <person name="Miyagishima S.Y."/>
        </authorList>
    </citation>
    <scope>NUCLEOTIDE SEQUENCE</scope>
    <source>
        <strain evidence="4">NBRC 102759</strain>
    </source>
</reference>
<evidence type="ECO:0000259" key="3">
    <source>
        <dbReference type="Pfam" id="PF04802"/>
    </source>
</evidence>
<feature type="domain" description="Serine/threonine-protein phosphatase 4 regulatory subunit 3-like central" evidence="3">
    <location>
        <begin position="251"/>
        <end position="728"/>
    </location>
</feature>
<dbReference type="OrthoDB" id="27483at2759"/>
<keyword evidence="5" id="KW-1185">Reference proteome</keyword>
<dbReference type="GO" id="GO:0005654">
    <property type="term" value="C:nucleoplasm"/>
    <property type="evidence" value="ECO:0007669"/>
    <property type="project" value="TreeGrafter"/>
</dbReference>
<organism evidence="4 5">
    <name type="scientific">Galdieria partita</name>
    <dbReference type="NCBI Taxonomy" id="83374"/>
    <lineage>
        <taxon>Eukaryota</taxon>
        <taxon>Rhodophyta</taxon>
        <taxon>Bangiophyceae</taxon>
        <taxon>Galdieriales</taxon>
        <taxon>Galdieriaceae</taxon>
        <taxon>Galdieria</taxon>
    </lineage>
</organism>
<protein>
    <recommendedName>
        <fullName evidence="3">Serine/threonine-protein phosphatase 4 regulatory subunit 3-like central domain-containing protein</fullName>
    </recommendedName>
</protein>
<gene>
    <name evidence="4" type="ORF">GpartN1_g3647.t1</name>
</gene>
<dbReference type="PANTHER" id="PTHR23318">
    <property type="entry name" value="ATP SYNTHASE GAMMA-RELATED"/>
    <property type="match status" value="1"/>
</dbReference>